<keyword evidence="2" id="KW-1185">Reference proteome</keyword>
<sequence>MMSLQMPPELTDHVIDFLWDSPADLQACSFVCRQWLPSTRHHLFQSITIRPDARFLTLLRSPWNVVANHTRTLDFRLWPATETTPHTSHILSHLQCLLRLRTIIIGSFPPSPKTFLAISWVTKVSLQHTKFASNTEFALFLSKFTGLRELELAWVTWEDTLSDDHDHLWPYFPLGLDALSVQGLQQNPDVLRWLSCAEYAPLARGISFYIPHNADNTCLFILSKFLLRHEGHLRSLHLDLYPSPYIQRILMLLELNVLTSLRRLRLGHGVYFHPQASDTAATPSTCRIFPAVLELAPLLGSRNQLEELIFEVDVSSGSWTSSSVSSFNKFLGDPILGRIPMVRFLVIRGNHSGDVAAGHRRKFEHFMRERGPRFYYHLTQT</sequence>
<protein>
    <recommendedName>
        <fullName evidence="3">F-box domain-containing protein</fullName>
    </recommendedName>
</protein>
<gene>
    <name evidence="1" type="ORF">MVEN_00324600</name>
</gene>
<dbReference type="OrthoDB" id="2919154at2759"/>
<proteinExistence type="predicted"/>
<comment type="caution">
    <text evidence="1">The sequence shown here is derived from an EMBL/GenBank/DDBJ whole genome shotgun (WGS) entry which is preliminary data.</text>
</comment>
<dbReference type="Gene3D" id="1.20.1280.50">
    <property type="match status" value="1"/>
</dbReference>
<dbReference type="InterPro" id="IPR036047">
    <property type="entry name" value="F-box-like_dom_sf"/>
</dbReference>
<dbReference type="EMBL" id="JACAZI010000003">
    <property type="protein sequence ID" value="KAF7364556.1"/>
    <property type="molecule type" value="Genomic_DNA"/>
</dbReference>
<accession>A0A8H7DAE5</accession>
<evidence type="ECO:0000313" key="2">
    <source>
        <dbReference type="Proteomes" id="UP000620124"/>
    </source>
</evidence>
<dbReference type="SUPFAM" id="SSF52047">
    <property type="entry name" value="RNI-like"/>
    <property type="match status" value="1"/>
</dbReference>
<evidence type="ECO:0008006" key="3">
    <source>
        <dbReference type="Google" id="ProtNLM"/>
    </source>
</evidence>
<organism evidence="1 2">
    <name type="scientific">Mycena venus</name>
    <dbReference type="NCBI Taxonomy" id="2733690"/>
    <lineage>
        <taxon>Eukaryota</taxon>
        <taxon>Fungi</taxon>
        <taxon>Dikarya</taxon>
        <taxon>Basidiomycota</taxon>
        <taxon>Agaricomycotina</taxon>
        <taxon>Agaricomycetes</taxon>
        <taxon>Agaricomycetidae</taxon>
        <taxon>Agaricales</taxon>
        <taxon>Marasmiineae</taxon>
        <taxon>Mycenaceae</taxon>
        <taxon>Mycena</taxon>
    </lineage>
</organism>
<name>A0A8H7DAE5_9AGAR</name>
<reference evidence="1" key="1">
    <citation type="submission" date="2020-05" db="EMBL/GenBank/DDBJ databases">
        <title>Mycena genomes resolve the evolution of fungal bioluminescence.</title>
        <authorList>
            <person name="Tsai I.J."/>
        </authorList>
    </citation>
    <scope>NUCLEOTIDE SEQUENCE</scope>
    <source>
        <strain evidence="1">CCC161011</strain>
    </source>
</reference>
<dbReference type="Proteomes" id="UP000620124">
    <property type="component" value="Unassembled WGS sequence"/>
</dbReference>
<dbReference type="AlphaFoldDB" id="A0A8H7DAE5"/>
<evidence type="ECO:0000313" key="1">
    <source>
        <dbReference type="EMBL" id="KAF7364556.1"/>
    </source>
</evidence>
<dbReference type="SUPFAM" id="SSF81383">
    <property type="entry name" value="F-box domain"/>
    <property type="match status" value="1"/>
</dbReference>